<dbReference type="Proteomes" id="UP001054837">
    <property type="component" value="Unassembled WGS sequence"/>
</dbReference>
<keyword evidence="4 9" id="KW-0813">Transport</keyword>
<dbReference type="AlphaFoldDB" id="A0AAV4UMS6"/>
<dbReference type="EMBL" id="BPLQ01011596">
    <property type="protein sequence ID" value="GIY59063.1"/>
    <property type="molecule type" value="Genomic_DNA"/>
</dbReference>
<feature type="transmembrane region" description="Helical" evidence="9">
    <location>
        <begin position="125"/>
        <end position="152"/>
    </location>
</feature>
<name>A0AAV4UMS6_9ARAC</name>
<evidence type="ECO:0000313" key="11">
    <source>
        <dbReference type="EMBL" id="GIY59063.1"/>
    </source>
</evidence>
<dbReference type="GO" id="GO:0005886">
    <property type="term" value="C:plasma membrane"/>
    <property type="evidence" value="ECO:0007669"/>
    <property type="project" value="UniProtKB-SubCell"/>
</dbReference>
<evidence type="ECO:0000256" key="3">
    <source>
        <dbReference type="ARBA" id="ARBA00006366"/>
    </source>
</evidence>
<proteinExistence type="inferred from homology"/>
<evidence type="ECO:0000256" key="9">
    <source>
        <dbReference type="RuleBase" id="RU368035"/>
    </source>
</evidence>
<keyword evidence="6 9" id="KW-0812">Transmembrane</keyword>
<comment type="subcellular location">
    <subcellularLocation>
        <location evidence="2 9">Cell membrane</location>
        <topology evidence="2 9">Multi-pass membrane protein</topology>
    </subcellularLocation>
</comment>
<feature type="transmembrane region" description="Helical" evidence="9">
    <location>
        <begin position="30"/>
        <end position="51"/>
    </location>
</feature>
<comment type="catalytic activity">
    <reaction evidence="1 9">
        <text>riboflavin(in) = riboflavin(out)</text>
        <dbReference type="Rhea" id="RHEA:35015"/>
        <dbReference type="ChEBI" id="CHEBI:57986"/>
    </reaction>
</comment>
<feature type="transmembrane region" description="Helical" evidence="9">
    <location>
        <begin position="58"/>
        <end position="79"/>
    </location>
</feature>
<organism evidence="11 12">
    <name type="scientific">Caerostris darwini</name>
    <dbReference type="NCBI Taxonomy" id="1538125"/>
    <lineage>
        <taxon>Eukaryota</taxon>
        <taxon>Metazoa</taxon>
        <taxon>Ecdysozoa</taxon>
        <taxon>Arthropoda</taxon>
        <taxon>Chelicerata</taxon>
        <taxon>Arachnida</taxon>
        <taxon>Araneae</taxon>
        <taxon>Araneomorphae</taxon>
        <taxon>Entelegynae</taxon>
        <taxon>Araneoidea</taxon>
        <taxon>Araneidae</taxon>
        <taxon>Caerostris</taxon>
    </lineage>
</organism>
<keyword evidence="5 9" id="KW-1003">Cell membrane</keyword>
<comment type="caution">
    <text evidence="9">Lacks conserved residue(s) required for the propagation of feature annotation.</text>
</comment>
<keyword evidence="7 9" id="KW-1133">Transmembrane helix</keyword>
<comment type="similarity">
    <text evidence="3 9">Belongs to the riboflavin transporter family.</text>
</comment>
<dbReference type="PANTHER" id="PTHR12929">
    <property type="entry name" value="SOLUTE CARRIER FAMILY 52"/>
    <property type="match status" value="1"/>
</dbReference>
<evidence type="ECO:0000256" key="4">
    <source>
        <dbReference type="ARBA" id="ARBA00022448"/>
    </source>
</evidence>
<keyword evidence="8 9" id="KW-0472">Membrane</keyword>
<reference evidence="11 12" key="1">
    <citation type="submission" date="2021-06" db="EMBL/GenBank/DDBJ databases">
        <title>Caerostris darwini draft genome.</title>
        <authorList>
            <person name="Kono N."/>
            <person name="Arakawa K."/>
        </authorList>
    </citation>
    <scope>NUCLEOTIDE SEQUENCE [LARGE SCALE GENOMIC DNA]</scope>
</reference>
<evidence type="ECO:0000313" key="12">
    <source>
        <dbReference type="Proteomes" id="UP001054837"/>
    </source>
</evidence>
<evidence type="ECO:0000256" key="2">
    <source>
        <dbReference type="ARBA" id="ARBA00004651"/>
    </source>
</evidence>
<feature type="transmembrane region" description="Helical" evidence="9">
    <location>
        <begin position="91"/>
        <end position="113"/>
    </location>
</feature>
<dbReference type="PANTHER" id="PTHR12929:SF10">
    <property type="entry name" value="RIBOFLAVIN TRANSPORTER"/>
    <property type="match status" value="1"/>
</dbReference>
<evidence type="ECO:0000256" key="1">
    <source>
        <dbReference type="ARBA" id="ARBA00000215"/>
    </source>
</evidence>
<evidence type="ECO:0000256" key="6">
    <source>
        <dbReference type="ARBA" id="ARBA00022692"/>
    </source>
</evidence>
<comment type="caution">
    <text evidence="11">The sequence shown here is derived from an EMBL/GenBank/DDBJ whole genome shotgun (WGS) entry which is preliminary data.</text>
</comment>
<feature type="compositionally biased region" description="Basic and acidic residues" evidence="10">
    <location>
        <begin position="182"/>
        <end position="191"/>
    </location>
</feature>
<gene>
    <name evidence="11" type="primary">rft2</name>
    <name evidence="11" type="ORF">CDAR_275661</name>
</gene>
<dbReference type="InterPro" id="IPR009357">
    <property type="entry name" value="Riboflavin_transptr"/>
</dbReference>
<feature type="region of interest" description="Disordered" evidence="10">
    <location>
        <begin position="173"/>
        <end position="198"/>
    </location>
</feature>
<sequence>MSVIIYDFITFRFTGLLQPYSCLPYGDGPFHLTVTLCGVVYPVACAVAMIWEVRSVSWISWMSLGATLVSSYAMLTAVMSPHPPLLDSSAGPVLIVVCWVCFMFTFSYIKTMATVLLGDYWGHRALFWCGAVTQGGAVVGALLMFLLVNVLVASRIAFLRSYPLPELETDRRLGAAPPFPNHPEERRRKSLEIAPDEPVSPLFNANSFFKG</sequence>
<evidence type="ECO:0000256" key="5">
    <source>
        <dbReference type="ARBA" id="ARBA00022475"/>
    </source>
</evidence>
<evidence type="ECO:0000256" key="7">
    <source>
        <dbReference type="ARBA" id="ARBA00022989"/>
    </source>
</evidence>
<dbReference type="GO" id="GO:0032217">
    <property type="term" value="F:riboflavin transmembrane transporter activity"/>
    <property type="evidence" value="ECO:0007669"/>
    <property type="project" value="UniProtKB-UniRule"/>
</dbReference>
<evidence type="ECO:0000256" key="10">
    <source>
        <dbReference type="SAM" id="MobiDB-lite"/>
    </source>
</evidence>
<dbReference type="Pfam" id="PF06237">
    <property type="entry name" value="SLC52_ribofla_tr"/>
    <property type="match status" value="1"/>
</dbReference>
<comment type="function">
    <text evidence="9">Plasma membrane transporter mediating the uptake by cells of the water soluble vitamin B2/riboflavin that plays a key role in biochemical oxidation-reduction reactions of the carbohydrate, lipid, and amino acid metabolism.</text>
</comment>
<accession>A0AAV4UMS6</accession>
<evidence type="ECO:0000256" key="8">
    <source>
        <dbReference type="ARBA" id="ARBA00023136"/>
    </source>
</evidence>
<protein>
    <recommendedName>
        <fullName evidence="9">Riboflavin transporter</fullName>
    </recommendedName>
</protein>
<keyword evidence="12" id="KW-1185">Reference proteome</keyword>